<organism evidence="7">
    <name type="scientific">Fagus sylvatica</name>
    <name type="common">Beechnut</name>
    <dbReference type="NCBI Taxonomy" id="28930"/>
    <lineage>
        <taxon>Eukaryota</taxon>
        <taxon>Viridiplantae</taxon>
        <taxon>Streptophyta</taxon>
        <taxon>Embryophyta</taxon>
        <taxon>Tracheophyta</taxon>
        <taxon>Spermatophyta</taxon>
        <taxon>Magnoliopsida</taxon>
        <taxon>eudicotyledons</taxon>
        <taxon>Gunneridae</taxon>
        <taxon>Pentapetalae</taxon>
        <taxon>rosids</taxon>
        <taxon>fabids</taxon>
        <taxon>Fagales</taxon>
        <taxon>Fagaceae</taxon>
        <taxon>Fagus</taxon>
    </lineage>
</organism>
<keyword evidence="4" id="KW-0833">Ubl conjugation pathway</keyword>
<dbReference type="EMBL" id="OIVN01000657">
    <property type="protein sequence ID" value="SPC83588.1"/>
    <property type="molecule type" value="Genomic_DNA"/>
</dbReference>
<dbReference type="GO" id="GO:0061651">
    <property type="term" value="F:Atg12 conjugating enzyme activity"/>
    <property type="evidence" value="ECO:0007669"/>
    <property type="project" value="TreeGrafter"/>
</dbReference>
<evidence type="ECO:0000256" key="4">
    <source>
        <dbReference type="ARBA" id="ARBA00022786"/>
    </source>
</evidence>
<dbReference type="GO" id="GO:0000045">
    <property type="term" value="P:autophagosome assembly"/>
    <property type="evidence" value="ECO:0007669"/>
    <property type="project" value="TreeGrafter"/>
</dbReference>
<evidence type="ECO:0000256" key="5">
    <source>
        <dbReference type="ARBA" id="ARBA00023006"/>
    </source>
</evidence>
<evidence type="ECO:0000256" key="1">
    <source>
        <dbReference type="ARBA" id="ARBA00005696"/>
    </source>
</evidence>
<comment type="similarity">
    <text evidence="1">Belongs to the ATG10 family.</text>
</comment>
<sequence>MAKKEAVVDTLSWEGTLSSSDFRVAASAFMEKWKRICSAFPPWSWVLCPKQPWVASHEVEGYLSLENILLKSSEEELDEPSCLGNEETCSSEEEEPIDNATLEHPYLNRPWYKLHPCGTSEWMKLLFHADPAFAKTGLAIELYLVAWLSVVGQVAGLRIPFEMMKQL</sequence>
<evidence type="ECO:0000256" key="3">
    <source>
        <dbReference type="ARBA" id="ARBA00022679"/>
    </source>
</evidence>
<dbReference type="PANTHER" id="PTHR14957">
    <property type="entry name" value="UBIQUITIN-LIKE-CONJUGATING ENZYME ATG10"/>
    <property type="match status" value="1"/>
</dbReference>
<dbReference type="InterPro" id="IPR007135">
    <property type="entry name" value="Atg3/Atg10"/>
</dbReference>
<keyword evidence="5" id="KW-0072">Autophagy</keyword>
<dbReference type="Pfam" id="PF03987">
    <property type="entry name" value="Autophagy_act_C"/>
    <property type="match status" value="1"/>
</dbReference>
<protein>
    <recommendedName>
        <fullName evidence="2">Ubiquitin-like-conjugating enzyme ATG10</fullName>
    </recommendedName>
    <alternativeName>
        <fullName evidence="6">Autophagy-related protein 10</fullName>
    </alternativeName>
</protein>
<dbReference type="GO" id="GO:0005829">
    <property type="term" value="C:cytosol"/>
    <property type="evidence" value="ECO:0007669"/>
    <property type="project" value="TreeGrafter"/>
</dbReference>
<accession>A0A2N9F8V7</accession>
<name>A0A2N9F8V7_FAGSY</name>
<reference evidence="7" key="1">
    <citation type="submission" date="2018-02" db="EMBL/GenBank/DDBJ databases">
        <authorList>
            <person name="Cohen D.B."/>
            <person name="Kent A.D."/>
        </authorList>
    </citation>
    <scope>NUCLEOTIDE SEQUENCE</scope>
</reference>
<dbReference type="AlphaFoldDB" id="A0A2N9F8V7"/>
<keyword evidence="3" id="KW-0808">Transferase</keyword>
<dbReference type="GO" id="GO:0032446">
    <property type="term" value="P:protein modification by small protein conjugation"/>
    <property type="evidence" value="ECO:0007669"/>
    <property type="project" value="TreeGrafter"/>
</dbReference>
<proteinExistence type="inferred from homology"/>
<evidence type="ECO:0000256" key="2">
    <source>
        <dbReference type="ARBA" id="ARBA00021099"/>
    </source>
</evidence>
<dbReference type="Gene3D" id="3.30.1460.50">
    <property type="match status" value="1"/>
</dbReference>
<evidence type="ECO:0000313" key="7">
    <source>
        <dbReference type="EMBL" id="SPC83588.1"/>
    </source>
</evidence>
<evidence type="ECO:0000256" key="6">
    <source>
        <dbReference type="ARBA" id="ARBA00029833"/>
    </source>
</evidence>
<dbReference type="GO" id="GO:0000422">
    <property type="term" value="P:autophagy of mitochondrion"/>
    <property type="evidence" value="ECO:0007669"/>
    <property type="project" value="TreeGrafter"/>
</dbReference>
<dbReference type="PANTHER" id="PTHR14957:SF1">
    <property type="entry name" value="UBIQUITIN-LIKE-CONJUGATING ENZYME ATG10"/>
    <property type="match status" value="1"/>
</dbReference>
<gene>
    <name evidence="7" type="ORF">FSB_LOCUS11470</name>
</gene>